<sequence length="613" mass="63845">MTIFYVSPTGSDSQAGTLDRPFASLQYAHDLAKPGDTIYLRGGVYSLKEGIQLTNDGESGRPITVTNYPGEKPILDGSHMTSSEYYGRSGAGGWVLDGSSISWNNISGLEVRGGPMGGIVIRDESHNNIIERLDVHDNGRLSQWEGKGVSLFGPGSNNLFQNIDSHDNHDLSGDNADGFQISTSGAGNVLRGNRAWNNSDDGFDFFNIQDGTKGAGVLIEGNWAFNNGYDASGKAEGDGNGFKLGGQRPGGGAESGGHTVINNVSWGNLSNGFDQNDATLDSVLQNNSAYNNGAYNYAYWSGHNSFVNNLSAGSGKVAVSGAGSASNNSWNYTAPTSNDFVSLNDAAARGARAADGSLPTTDFLHLSSGSALVDKGKDVGLSYAGKAPDLGSFESGMATGSKPLPDNPGTGTQPDNPATQPDNPVTKPDTPVTQPDNPATKPDNPVETAKVFGTDKADKMVGTSGNDWIHGNAGADVIDGGAGNDTLLGGSGADKLIGGLGADTMSGGAGPDTFIFRSPSESLPGAGNRDVIEWFQRGADKLDLSLIDANTAVRGDQVFHFAGKTSVVEANSVSYFHSGHHTIIQGDVNGDGHADFQIELNQAINLSRDHFIL</sequence>
<dbReference type="InterPro" id="IPR012334">
    <property type="entry name" value="Pectin_lyas_fold"/>
</dbReference>
<keyword evidence="5" id="KW-0732">Signal</keyword>
<dbReference type="SUPFAM" id="SSF51120">
    <property type="entry name" value="beta-Roll"/>
    <property type="match status" value="1"/>
</dbReference>
<comment type="subcellular location">
    <subcellularLocation>
        <location evidence="2">Secreted</location>
    </subcellularLocation>
</comment>
<dbReference type="InterPro" id="IPR018511">
    <property type="entry name" value="Hemolysin-typ_Ca-bd_CS"/>
</dbReference>
<dbReference type="PANTHER" id="PTHR40088:SF1">
    <property type="entry name" value="PECTATE LYASE PEL9"/>
    <property type="match status" value="1"/>
</dbReference>
<dbReference type="EMBL" id="FNBZ01000001">
    <property type="protein sequence ID" value="SDF20934.1"/>
    <property type="molecule type" value="Genomic_DNA"/>
</dbReference>
<evidence type="ECO:0000256" key="4">
    <source>
        <dbReference type="ARBA" id="ARBA00022723"/>
    </source>
</evidence>
<keyword evidence="7" id="KW-0456">Lyase</keyword>
<dbReference type="SUPFAM" id="SSF51126">
    <property type="entry name" value="Pectin lyase-like"/>
    <property type="match status" value="1"/>
</dbReference>
<dbReference type="InterPro" id="IPR001343">
    <property type="entry name" value="Hemolysn_Ca-bd"/>
</dbReference>
<keyword evidence="4" id="KW-0479">Metal-binding</keyword>
<evidence type="ECO:0000256" key="2">
    <source>
        <dbReference type="ARBA" id="ARBA00004613"/>
    </source>
</evidence>
<dbReference type="Gene3D" id="2.160.20.10">
    <property type="entry name" value="Single-stranded right-handed beta-helix, Pectin lyase-like"/>
    <property type="match status" value="1"/>
</dbReference>
<dbReference type="InterPro" id="IPR011050">
    <property type="entry name" value="Pectin_lyase_fold/virulence"/>
</dbReference>
<comment type="caution">
    <text evidence="11">The sequence shown here is derived from an EMBL/GenBank/DDBJ whole genome shotgun (WGS) entry which is preliminary data.</text>
</comment>
<dbReference type="RefSeq" id="WP_170843253.1">
    <property type="nucleotide sequence ID" value="NZ_FNBZ01000001.1"/>
</dbReference>
<evidence type="ECO:0000256" key="8">
    <source>
        <dbReference type="ARBA" id="ARBA00038263"/>
    </source>
</evidence>
<evidence type="ECO:0000256" key="1">
    <source>
        <dbReference type="ARBA" id="ARBA00001913"/>
    </source>
</evidence>
<comment type="similarity">
    <text evidence="8">Belongs to the polysaccharide lyase 9 family.</text>
</comment>
<dbReference type="InterPro" id="IPR052052">
    <property type="entry name" value="Polysaccharide_Lyase_9"/>
</dbReference>
<accession>A0ABY0NAE0</accession>
<keyword evidence="3" id="KW-0964">Secreted</keyword>
<evidence type="ECO:0000256" key="3">
    <source>
        <dbReference type="ARBA" id="ARBA00022525"/>
    </source>
</evidence>
<evidence type="ECO:0000259" key="10">
    <source>
        <dbReference type="Pfam" id="PF22842"/>
    </source>
</evidence>
<dbReference type="PANTHER" id="PTHR40088">
    <property type="entry name" value="PECTATE LYASE (EUROFUNG)"/>
    <property type="match status" value="1"/>
</dbReference>
<dbReference type="PRINTS" id="PR00313">
    <property type="entry name" value="CABNDNGRPT"/>
</dbReference>
<evidence type="ECO:0000256" key="9">
    <source>
        <dbReference type="SAM" id="MobiDB-lite"/>
    </source>
</evidence>
<dbReference type="Pfam" id="PF00353">
    <property type="entry name" value="HemolysinCabind"/>
    <property type="match status" value="1"/>
</dbReference>
<name>A0ABY0NAE0_9HYPH</name>
<feature type="region of interest" description="Disordered" evidence="9">
    <location>
        <begin position="392"/>
        <end position="447"/>
    </location>
</feature>
<feature type="compositionally biased region" description="Polar residues" evidence="9">
    <location>
        <begin position="409"/>
        <end position="423"/>
    </location>
</feature>
<reference evidence="11 12" key="1">
    <citation type="submission" date="2016-10" db="EMBL/GenBank/DDBJ databases">
        <authorList>
            <person name="Varghese N."/>
            <person name="Submissions S."/>
        </authorList>
    </citation>
    <scope>NUCLEOTIDE SEQUENCE [LARGE SCALE GENOMIC DNA]</scope>
    <source>
        <strain evidence="11 12">DSM 26672</strain>
    </source>
</reference>
<evidence type="ECO:0000256" key="7">
    <source>
        <dbReference type="ARBA" id="ARBA00023239"/>
    </source>
</evidence>
<feature type="domain" description="Pel9A-like right handed beta-helix region" evidence="10">
    <location>
        <begin position="3"/>
        <end position="297"/>
    </location>
</feature>
<evidence type="ECO:0000313" key="12">
    <source>
        <dbReference type="Proteomes" id="UP000199468"/>
    </source>
</evidence>
<evidence type="ECO:0000313" key="11">
    <source>
        <dbReference type="EMBL" id="SDF20934.1"/>
    </source>
</evidence>
<dbReference type="InterPro" id="IPR006626">
    <property type="entry name" value="PbH1"/>
</dbReference>
<gene>
    <name evidence="11" type="ORF">SAMN05421844_10160</name>
</gene>
<dbReference type="Gene3D" id="2.150.10.10">
    <property type="entry name" value="Serralysin-like metalloprotease, C-terminal"/>
    <property type="match status" value="1"/>
</dbReference>
<dbReference type="Proteomes" id="UP000199468">
    <property type="component" value="Unassembled WGS sequence"/>
</dbReference>
<comment type="cofactor">
    <cofactor evidence="1">
        <name>Ca(2+)</name>
        <dbReference type="ChEBI" id="CHEBI:29108"/>
    </cofactor>
</comment>
<dbReference type="PROSITE" id="PS00330">
    <property type="entry name" value="HEMOLYSIN_CALCIUM"/>
    <property type="match status" value="2"/>
</dbReference>
<keyword evidence="12" id="KW-1185">Reference proteome</keyword>
<proteinExistence type="inferred from homology"/>
<dbReference type="InterPro" id="IPR011049">
    <property type="entry name" value="Serralysin-like_metalloprot_C"/>
</dbReference>
<evidence type="ECO:0000256" key="5">
    <source>
        <dbReference type="ARBA" id="ARBA00022729"/>
    </source>
</evidence>
<dbReference type="Pfam" id="PF22842">
    <property type="entry name" value="Pel9A-like_beta_helix"/>
    <property type="match status" value="1"/>
</dbReference>
<protein>
    <submittedName>
        <fullName evidence="11">Hemolysin-type calcium-binding repeat-containing protein</fullName>
    </submittedName>
</protein>
<dbReference type="InterPro" id="IPR053868">
    <property type="entry name" value="Pel9A-like_beta_helix"/>
</dbReference>
<organism evidence="11 12">
    <name type="scientific">Bosea robiniae</name>
    <dbReference type="NCBI Taxonomy" id="1036780"/>
    <lineage>
        <taxon>Bacteria</taxon>
        <taxon>Pseudomonadati</taxon>
        <taxon>Pseudomonadota</taxon>
        <taxon>Alphaproteobacteria</taxon>
        <taxon>Hyphomicrobiales</taxon>
        <taxon>Boseaceae</taxon>
        <taxon>Bosea</taxon>
    </lineage>
</organism>
<evidence type="ECO:0000256" key="6">
    <source>
        <dbReference type="ARBA" id="ARBA00022837"/>
    </source>
</evidence>
<keyword evidence="6" id="KW-0106">Calcium</keyword>
<dbReference type="SMART" id="SM00710">
    <property type="entry name" value="PbH1"/>
    <property type="match status" value="6"/>
</dbReference>